<reference evidence="2 3" key="1">
    <citation type="submission" date="2017-04" db="EMBL/GenBank/DDBJ databases">
        <title>Whole genome sequence of Bdellovibrio bacteriovorus strain SSB218315.</title>
        <authorList>
            <person name="Oyedara O."/>
            <person name="Rodriguez-Perez M.A."/>
        </authorList>
    </citation>
    <scope>NUCLEOTIDE SEQUENCE [LARGE SCALE GENOMIC DNA]</scope>
    <source>
        <strain evidence="2 3">SSB218315</strain>
    </source>
</reference>
<dbReference type="AlphaFoldDB" id="A0A1Z3N458"/>
<feature type="domain" description="Anti-bacteriophage protein A/HamA C-terminal" evidence="1">
    <location>
        <begin position="8"/>
        <end position="221"/>
    </location>
</feature>
<dbReference type="Proteomes" id="UP000197003">
    <property type="component" value="Chromosome"/>
</dbReference>
<dbReference type="Pfam" id="PF08878">
    <property type="entry name" value="HamA"/>
    <property type="match status" value="1"/>
</dbReference>
<gene>
    <name evidence="2" type="ORF">B9G79_01155</name>
</gene>
<evidence type="ECO:0000259" key="1">
    <source>
        <dbReference type="Pfam" id="PF08878"/>
    </source>
</evidence>
<evidence type="ECO:0000313" key="3">
    <source>
        <dbReference type="Proteomes" id="UP000197003"/>
    </source>
</evidence>
<accession>A0A1Z3N458</accession>
<sequence>MCHGSSRAELDGEFYTYNSTIKEFWERLKEKDPPKKMGMVAEFLTHVLILEIFKDFFPASVFFNLEERSVKKGFDLVFKNKAEIWITEIKSGLKNTTDTSNDRIKELISIAKRDIKEKLKEDRSTLWQNAVNHVDIALVQSDERKAIKSILMQGKTAALAGTAQHQNHNVVLVAGLFANVSDLIQDTTIKMAAQAIRNENIFKKEIVIAFQKNTFETVVNFFESEAQNA</sequence>
<proteinExistence type="predicted"/>
<dbReference type="EMBL" id="CP020946">
    <property type="protein sequence ID" value="ASD62268.1"/>
    <property type="molecule type" value="Genomic_DNA"/>
</dbReference>
<dbReference type="InterPro" id="IPR014976">
    <property type="entry name" value="AbpA_HamA_C"/>
</dbReference>
<protein>
    <recommendedName>
        <fullName evidence="1">Anti-bacteriophage protein A/HamA C-terminal domain-containing protein</fullName>
    </recommendedName>
</protein>
<name>A0A1Z3N458_BDEBC</name>
<organism evidence="2 3">
    <name type="scientific">Bdellovibrio bacteriovorus</name>
    <dbReference type="NCBI Taxonomy" id="959"/>
    <lineage>
        <taxon>Bacteria</taxon>
        <taxon>Pseudomonadati</taxon>
        <taxon>Bdellovibrionota</taxon>
        <taxon>Bdellovibrionia</taxon>
        <taxon>Bdellovibrionales</taxon>
        <taxon>Pseudobdellovibrionaceae</taxon>
        <taxon>Bdellovibrio</taxon>
    </lineage>
</organism>
<evidence type="ECO:0000313" key="2">
    <source>
        <dbReference type="EMBL" id="ASD62268.1"/>
    </source>
</evidence>